<evidence type="ECO:0000313" key="2">
    <source>
        <dbReference type="EMBL" id="KKN45700.1"/>
    </source>
</evidence>
<dbReference type="Pfam" id="PF13482">
    <property type="entry name" value="RNase_H_2"/>
    <property type="match status" value="1"/>
</dbReference>
<feature type="domain" description="YprB ribonuclease H-like" evidence="1">
    <location>
        <begin position="62"/>
        <end position="221"/>
    </location>
</feature>
<dbReference type="InterPro" id="IPR038720">
    <property type="entry name" value="YprB_RNase_H-like_dom"/>
</dbReference>
<proteinExistence type="predicted"/>
<sequence length="238" mass="28308">MGILKSIEKVVKREGKIIKKELIPDEFRCIHRHSKETHPNCFRRGEIKDYQWWKDPSLKMGFFDIETTSFEANSGFMTCWALKRRGEKRIRGSRITREEIFAGPKVQDRRVVEDLMEELKTIDILVTYYGTGFDIKFIRSRALFHGLYFPPYGTVYNFDVYYRARSLLKLHRSSLDASTRFLGIPGKTHPNIDDWMRARYGEKKALKFVWDHCVADIEILEGLFYKLEDYSKWTRRSL</sequence>
<dbReference type="InterPro" id="IPR012337">
    <property type="entry name" value="RNaseH-like_sf"/>
</dbReference>
<dbReference type="AlphaFoldDB" id="A0A0F9QND0"/>
<dbReference type="Gene3D" id="3.30.420.10">
    <property type="entry name" value="Ribonuclease H-like superfamily/Ribonuclease H"/>
    <property type="match status" value="1"/>
</dbReference>
<name>A0A0F9QND0_9ZZZZ</name>
<gene>
    <name evidence="2" type="ORF">LCGC14_0680180</name>
</gene>
<comment type="caution">
    <text evidence="2">The sequence shown here is derived from an EMBL/GenBank/DDBJ whole genome shotgun (WGS) entry which is preliminary data.</text>
</comment>
<dbReference type="GO" id="GO:0003676">
    <property type="term" value="F:nucleic acid binding"/>
    <property type="evidence" value="ECO:0007669"/>
    <property type="project" value="InterPro"/>
</dbReference>
<protein>
    <recommendedName>
        <fullName evidence="1">YprB ribonuclease H-like domain-containing protein</fullName>
    </recommendedName>
</protein>
<dbReference type="InterPro" id="IPR036397">
    <property type="entry name" value="RNaseH_sf"/>
</dbReference>
<reference evidence="2" key="1">
    <citation type="journal article" date="2015" name="Nature">
        <title>Complex archaea that bridge the gap between prokaryotes and eukaryotes.</title>
        <authorList>
            <person name="Spang A."/>
            <person name="Saw J.H."/>
            <person name="Jorgensen S.L."/>
            <person name="Zaremba-Niedzwiedzka K."/>
            <person name="Martijn J."/>
            <person name="Lind A.E."/>
            <person name="van Eijk R."/>
            <person name="Schleper C."/>
            <person name="Guy L."/>
            <person name="Ettema T.J."/>
        </authorList>
    </citation>
    <scope>NUCLEOTIDE SEQUENCE</scope>
</reference>
<evidence type="ECO:0000259" key="1">
    <source>
        <dbReference type="Pfam" id="PF13482"/>
    </source>
</evidence>
<dbReference type="EMBL" id="LAZR01001371">
    <property type="protein sequence ID" value="KKN45700.1"/>
    <property type="molecule type" value="Genomic_DNA"/>
</dbReference>
<organism evidence="2">
    <name type="scientific">marine sediment metagenome</name>
    <dbReference type="NCBI Taxonomy" id="412755"/>
    <lineage>
        <taxon>unclassified sequences</taxon>
        <taxon>metagenomes</taxon>
        <taxon>ecological metagenomes</taxon>
    </lineage>
</organism>
<accession>A0A0F9QND0</accession>
<dbReference type="SUPFAM" id="SSF53098">
    <property type="entry name" value="Ribonuclease H-like"/>
    <property type="match status" value="1"/>
</dbReference>